<evidence type="ECO:0000313" key="2">
    <source>
        <dbReference type="Proteomes" id="UP000031668"/>
    </source>
</evidence>
<protein>
    <submittedName>
        <fullName evidence="1">Uncharacterized protein</fullName>
    </submittedName>
</protein>
<dbReference type="Proteomes" id="UP000031668">
    <property type="component" value="Unassembled WGS sequence"/>
</dbReference>
<comment type="caution">
    <text evidence="1">The sequence shown here is derived from an EMBL/GenBank/DDBJ whole genome shotgun (WGS) entry which is preliminary data.</text>
</comment>
<proteinExistence type="predicted"/>
<sequence>MKLILFLFASKPTKIIKKQLLEQLCGNNKSKKCLGDVKRAKYDVGRKISIDYIYSPLKPKFLLSRPSSSHGTFLVGIPFPLLSLRISYLLRITVISHHS</sequence>
<dbReference type="EMBL" id="JWZT01005525">
    <property type="protein sequence ID" value="KII60651.1"/>
    <property type="molecule type" value="Genomic_DNA"/>
</dbReference>
<organism evidence="1 2">
    <name type="scientific">Thelohanellus kitauei</name>
    <name type="common">Myxosporean</name>
    <dbReference type="NCBI Taxonomy" id="669202"/>
    <lineage>
        <taxon>Eukaryota</taxon>
        <taxon>Metazoa</taxon>
        <taxon>Cnidaria</taxon>
        <taxon>Myxozoa</taxon>
        <taxon>Myxosporea</taxon>
        <taxon>Bivalvulida</taxon>
        <taxon>Platysporina</taxon>
        <taxon>Myxobolidae</taxon>
        <taxon>Thelohanellus</taxon>
    </lineage>
</organism>
<accession>A0A0C2MG44</accession>
<gene>
    <name evidence="1" type="ORF">RF11_10515</name>
</gene>
<keyword evidence="2" id="KW-1185">Reference proteome</keyword>
<reference evidence="1 2" key="1">
    <citation type="journal article" date="2014" name="Genome Biol. Evol.">
        <title>The genome of the myxosporean Thelohanellus kitauei shows adaptations to nutrient acquisition within its fish host.</title>
        <authorList>
            <person name="Yang Y."/>
            <person name="Xiong J."/>
            <person name="Zhou Z."/>
            <person name="Huo F."/>
            <person name="Miao W."/>
            <person name="Ran C."/>
            <person name="Liu Y."/>
            <person name="Zhang J."/>
            <person name="Feng J."/>
            <person name="Wang M."/>
            <person name="Wang M."/>
            <person name="Wang L."/>
            <person name="Yao B."/>
        </authorList>
    </citation>
    <scope>NUCLEOTIDE SEQUENCE [LARGE SCALE GENOMIC DNA]</scope>
    <source>
        <strain evidence="1">Wuqing</strain>
    </source>
</reference>
<evidence type="ECO:0000313" key="1">
    <source>
        <dbReference type="EMBL" id="KII60651.1"/>
    </source>
</evidence>
<name>A0A0C2MG44_THEKT</name>
<dbReference type="AlphaFoldDB" id="A0A0C2MG44"/>